<accession>A0A6C0BPI0</accession>
<organism evidence="2">
    <name type="scientific">viral metagenome</name>
    <dbReference type="NCBI Taxonomy" id="1070528"/>
    <lineage>
        <taxon>unclassified sequences</taxon>
        <taxon>metagenomes</taxon>
        <taxon>organismal metagenomes</taxon>
    </lineage>
</organism>
<feature type="coiled-coil region" evidence="1">
    <location>
        <begin position="45"/>
        <end position="72"/>
    </location>
</feature>
<evidence type="ECO:0000313" key="2">
    <source>
        <dbReference type="EMBL" id="QHS93544.1"/>
    </source>
</evidence>
<feature type="coiled-coil region" evidence="1">
    <location>
        <begin position="106"/>
        <end position="188"/>
    </location>
</feature>
<evidence type="ECO:0000256" key="1">
    <source>
        <dbReference type="SAM" id="Coils"/>
    </source>
</evidence>
<keyword evidence="1" id="KW-0175">Coiled coil</keyword>
<proteinExistence type="predicted"/>
<name>A0A6C0BPI0_9ZZZZ</name>
<protein>
    <submittedName>
        <fullName evidence="2">Uncharacterized protein</fullName>
    </submittedName>
</protein>
<reference evidence="2" key="1">
    <citation type="journal article" date="2020" name="Nature">
        <title>Giant virus diversity and host interactions through global metagenomics.</title>
        <authorList>
            <person name="Schulz F."/>
            <person name="Roux S."/>
            <person name="Paez-Espino D."/>
            <person name="Jungbluth S."/>
            <person name="Walsh D.A."/>
            <person name="Denef V.J."/>
            <person name="McMahon K.D."/>
            <person name="Konstantinidis K.T."/>
            <person name="Eloe-Fadrosh E.A."/>
            <person name="Kyrpides N.C."/>
            <person name="Woyke T."/>
        </authorList>
    </citation>
    <scope>NUCLEOTIDE SEQUENCE</scope>
    <source>
        <strain evidence="2">GVMAG-M-3300018080-19</strain>
    </source>
</reference>
<dbReference type="AlphaFoldDB" id="A0A6C0BPI0"/>
<sequence length="209" mass="23548">MPSSTAKKSSDSSILLSKKIDALTKAQENFGKAVEGCQSLITETLTDIELQINSKKRERDAIETEFEQKKKDLKISMDQELKAHGYEQARKILLERKEEPVTTVELQDLRSQLTTLKTEHQQALQKLTSELNKQHQMKLHQTQQTQELKHKAAVAELKAQLDQKAGEIRVLERTISDLKADLAEQRALTKSVAEAASARPMSFTVPGRS</sequence>
<dbReference type="EMBL" id="MN739207">
    <property type="protein sequence ID" value="QHS93544.1"/>
    <property type="molecule type" value="Genomic_DNA"/>
</dbReference>